<evidence type="ECO:0000313" key="3">
    <source>
        <dbReference type="Proteomes" id="UP000628448"/>
    </source>
</evidence>
<dbReference type="PANTHER" id="PTHR46211">
    <property type="entry name" value="GLYCEROPHOSPHORYL DIESTER PHOSPHODIESTERASE"/>
    <property type="match status" value="1"/>
</dbReference>
<comment type="caution">
    <text evidence="2">The sequence shown here is derived from an EMBL/GenBank/DDBJ whole genome shotgun (WGS) entry which is preliminary data.</text>
</comment>
<protein>
    <submittedName>
        <fullName evidence="2">Glycerophosphodiester phosphodiesterase</fullName>
    </submittedName>
</protein>
<dbReference type="InterPro" id="IPR017946">
    <property type="entry name" value="PLC-like_Pdiesterase_TIM-brl"/>
</dbReference>
<accession>A0A931E8I8</accession>
<feature type="domain" description="GP-PDE" evidence="1">
    <location>
        <begin position="32"/>
        <end position="300"/>
    </location>
</feature>
<evidence type="ECO:0000313" key="2">
    <source>
        <dbReference type="EMBL" id="MBG9375691.1"/>
    </source>
</evidence>
<evidence type="ECO:0000259" key="1">
    <source>
        <dbReference type="PROSITE" id="PS51704"/>
    </source>
</evidence>
<gene>
    <name evidence="2" type="ORF">I5907_05565</name>
</gene>
<dbReference type="RefSeq" id="WP_231401978.1">
    <property type="nucleotide sequence ID" value="NZ_JADWYR010000001.1"/>
</dbReference>
<proteinExistence type="predicted"/>
<reference evidence="2" key="1">
    <citation type="submission" date="2020-11" db="EMBL/GenBank/DDBJ databases">
        <title>Bacterial whole genome sequence for Panacibacter sp. DH6.</title>
        <authorList>
            <person name="Le V."/>
            <person name="Ko S."/>
            <person name="Ahn C.-Y."/>
            <person name="Oh H.-M."/>
        </authorList>
    </citation>
    <scope>NUCLEOTIDE SEQUENCE</scope>
    <source>
        <strain evidence="2">DH6</strain>
    </source>
</reference>
<dbReference type="SUPFAM" id="SSF51695">
    <property type="entry name" value="PLC-like phosphodiesterases"/>
    <property type="match status" value="1"/>
</dbReference>
<dbReference type="Pfam" id="PF03009">
    <property type="entry name" value="GDPD"/>
    <property type="match status" value="1"/>
</dbReference>
<name>A0A931E8I8_9BACT</name>
<dbReference type="GO" id="GO:0008081">
    <property type="term" value="F:phosphoric diester hydrolase activity"/>
    <property type="evidence" value="ECO:0007669"/>
    <property type="project" value="InterPro"/>
</dbReference>
<keyword evidence="3" id="KW-1185">Reference proteome</keyword>
<dbReference type="AlphaFoldDB" id="A0A931E8I8"/>
<dbReference type="CDD" id="cd08567">
    <property type="entry name" value="GDPD_SpGDE_like"/>
    <property type="match status" value="1"/>
</dbReference>
<dbReference type="EMBL" id="JADWYR010000001">
    <property type="protein sequence ID" value="MBG9375691.1"/>
    <property type="molecule type" value="Genomic_DNA"/>
</dbReference>
<dbReference type="Gene3D" id="3.20.20.190">
    <property type="entry name" value="Phosphatidylinositol (PI) phosphodiesterase"/>
    <property type="match status" value="1"/>
</dbReference>
<dbReference type="PROSITE" id="PS51704">
    <property type="entry name" value="GP_PDE"/>
    <property type="match status" value="1"/>
</dbReference>
<dbReference type="GO" id="GO:0006629">
    <property type="term" value="P:lipid metabolic process"/>
    <property type="evidence" value="ECO:0007669"/>
    <property type="project" value="InterPro"/>
</dbReference>
<dbReference type="Proteomes" id="UP000628448">
    <property type="component" value="Unassembled WGS sequence"/>
</dbReference>
<dbReference type="PROSITE" id="PS51257">
    <property type="entry name" value="PROKAR_LIPOPROTEIN"/>
    <property type="match status" value="1"/>
</dbReference>
<organism evidence="2 3">
    <name type="scientific">Panacibacter microcysteis</name>
    <dbReference type="NCBI Taxonomy" id="2793269"/>
    <lineage>
        <taxon>Bacteria</taxon>
        <taxon>Pseudomonadati</taxon>
        <taxon>Bacteroidota</taxon>
        <taxon>Chitinophagia</taxon>
        <taxon>Chitinophagales</taxon>
        <taxon>Chitinophagaceae</taxon>
        <taxon>Panacibacter</taxon>
    </lineage>
</organism>
<dbReference type="PANTHER" id="PTHR46211:SF14">
    <property type="entry name" value="GLYCEROPHOSPHODIESTER PHOSPHODIESTERASE"/>
    <property type="match status" value="1"/>
</dbReference>
<sequence>MKKIIAFASLITMSCSPKVNPSYAPLQGAGRFDLQGHRGCRGLYPENTVTAFLAGVDMMLPTLEMDVVITKDNKVVVSHDNYFSHEFTTRPNGDTVTEAEEKGLNIYQMTYDEVKTYDVGLKPHPRFPQQQKIKTHKPLLADVLDSIVQHMMTMKRPPVNFNIETKCSPEGDGIYHPKPAEFVELLVAVVKEKGIDDRTTIQSFDIRTLQYLHEHYPGIKTSLLVEDKKPFAQHLKELGFIPTVYSPDYTLVTPLLVKQCHDAGIQLIPWTVNDKEAMRKLKVLGADGLISDYPNLYFEL</sequence>
<dbReference type="InterPro" id="IPR030395">
    <property type="entry name" value="GP_PDE_dom"/>
</dbReference>